<keyword evidence="5" id="KW-0698">rRNA processing</keyword>
<comment type="similarity">
    <text evidence="2">Belongs to the methyltransferase superfamily. RRP8 family.</text>
</comment>
<feature type="compositionally biased region" description="Basic and acidic residues" evidence="13">
    <location>
        <begin position="396"/>
        <end position="407"/>
    </location>
</feature>
<evidence type="ECO:0000256" key="6">
    <source>
        <dbReference type="ARBA" id="ARBA00022603"/>
    </source>
</evidence>
<feature type="compositionally biased region" description="Basic residues" evidence="13">
    <location>
        <begin position="336"/>
        <end position="345"/>
    </location>
</feature>
<keyword evidence="7" id="KW-0808">Transferase</keyword>
<reference evidence="14" key="1">
    <citation type="journal article" date="2012" name="Nature">
        <title>The oyster genome reveals stress adaptation and complexity of shell formation.</title>
        <authorList>
            <person name="Zhang G."/>
            <person name="Fang X."/>
            <person name="Guo X."/>
            <person name="Li L."/>
            <person name="Luo R."/>
            <person name="Xu F."/>
            <person name="Yang P."/>
            <person name="Zhang L."/>
            <person name="Wang X."/>
            <person name="Qi H."/>
            <person name="Xiong Z."/>
            <person name="Que H."/>
            <person name="Xie Y."/>
            <person name="Holland P.W."/>
            <person name="Paps J."/>
            <person name="Zhu Y."/>
            <person name="Wu F."/>
            <person name="Chen Y."/>
            <person name="Wang J."/>
            <person name="Peng C."/>
            <person name="Meng J."/>
            <person name="Yang L."/>
            <person name="Liu J."/>
            <person name="Wen B."/>
            <person name="Zhang N."/>
            <person name="Huang Z."/>
            <person name="Zhu Q."/>
            <person name="Feng Y."/>
            <person name="Mount A."/>
            <person name="Hedgecock D."/>
            <person name="Xu Z."/>
            <person name="Liu Y."/>
            <person name="Domazet-Loso T."/>
            <person name="Du Y."/>
            <person name="Sun X."/>
            <person name="Zhang S."/>
            <person name="Liu B."/>
            <person name="Cheng P."/>
            <person name="Jiang X."/>
            <person name="Li J."/>
            <person name="Fan D."/>
            <person name="Wang W."/>
            <person name="Fu W."/>
            <person name="Wang T."/>
            <person name="Wang B."/>
            <person name="Zhang J."/>
            <person name="Peng Z."/>
            <person name="Li Y."/>
            <person name="Li N."/>
            <person name="Wang J."/>
            <person name="Chen M."/>
            <person name="He Y."/>
            <person name="Tan F."/>
            <person name="Song X."/>
            <person name="Zheng Q."/>
            <person name="Huang R."/>
            <person name="Yang H."/>
            <person name="Du X."/>
            <person name="Chen L."/>
            <person name="Yang M."/>
            <person name="Gaffney P.M."/>
            <person name="Wang S."/>
            <person name="Luo L."/>
            <person name="She Z."/>
            <person name="Ming Y."/>
            <person name="Huang W."/>
            <person name="Zhang S."/>
            <person name="Huang B."/>
            <person name="Zhang Y."/>
            <person name="Qu T."/>
            <person name="Ni P."/>
            <person name="Miao G."/>
            <person name="Wang J."/>
            <person name="Wang Q."/>
            <person name="Steinberg C.E."/>
            <person name="Wang H."/>
            <person name="Li N."/>
            <person name="Qian L."/>
            <person name="Zhang G."/>
            <person name="Li Y."/>
            <person name="Yang H."/>
            <person name="Liu X."/>
            <person name="Wang J."/>
            <person name="Yin Y."/>
            <person name="Wang J."/>
        </authorList>
    </citation>
    <scope>NUCLEOTIDE SEQUENCE [LARGE SCALE GENOMIC DNA]</scope>
    <source>
        <strain evidence="14">05x7-T-G4-1.051#20</strain>
    </source>
</reference>
<dbReference type="Pfam" id="PF05148">
    <property type="entry name" value="Methyltransf_8"/>
    <property type="match status" value="1"/>
</dbReference>
<evidence type="ECO:0000256" key="2">
    <source>
        <dbReference type="ARBA" id="ARBA00006301"/>
    </source>
</evidence>
<dbReference type="Gene3D" id="1.10.10.2150">
    <property type="entry name" value="Ribosomal RNA-processing protein 8, N-terminal domain"/>
    <property type="match status" value="1"/>
</dbReference>
<dbReference type="EMBL" id="JH815873">
    <property type="protein sequence ID" value="EKC29551.1"/>
    <property type="molecule type" value="Genomic_DNA"/>
</dbReference>
<sequence>MAITRMKLKKLQSHLEDVDVFENPKIMLEQHPTTPHIAAFMLHEIQTKFGDIDGCSVLDLGCGCGILSIGSVMLGASYVLGIDVDEEALEVCQKNLEGYDISNVDLLQQDIINICSNSEDVSEKLLSKKFDTVIMNPPFGTKKKSGLDMEFKKEKKVKRKKGSVGLAGNNEESPGVHGSTEIPKAKKMGKKRKIELVSSHDHSKRKKISVQSLNSDPKPENKESDSKPNAHQSKKKKNSKNKNKFKMENSVTRQPGGKNLQRREIKKKPTMISEPAKEAPVKLVSSNTDGLKTDDKKSKHLKKTMSNDEANRTGVSIQMDGNRENRNAKGKNLSKVSKKKRKKNKTKTDADSAETFDVKSENTPITESNKNLNGKVKKPTFNPAILSKMLASASESKTDSSIENKIESRKKKKCKEMKKNEEGEKARMKTKNHRDTEFENKVKVEEARKEKKKRKEIKVDEEADLEKAPSKSLSLKERLMEQLNSARFRYINEQLYTQTGQEAQEMFEEDEEAFQVYHQGFQTQVNKWPANPVDLFIKDIQQFPGNKVVADFGCGDAKIARNVPHKVHSFDLVALNDHVTACDMAHVPLGAGSVDVAVFCLSLMGTNLADYLTEAHRVLKTGGQLKIAEVASRFHSLPQFLLKVEQFGFYQVSKDTSNKMFYIFTFKKTGKPKAKAPVLTLDPCVYKKR</sequence>
<keyword evidence="9" id="KW-0156">Chromatin regulator</keyword>
<evidence type="ECO:0000256" key="9">
    <source>
        <dbReference type="ARBA" id="ARBA00022853"/>
    </source>
</evidence>
<dbReference type="InterPro" id="IPR007823">
    <property type="entry name" value="RRP8"/>
</dbReference>
<name>K1R6H2_MAGGI</name>
<dbReference type="HOGENOM" id="CLU_399711_0_0_1"/>
<dbReference type="InParanoid" id="K1R6H2"/>
<dbReference type="GO" id="GO:0032259">
    <property type="term" value="P:methylation"/>
    <property type="evidence" value="ECO:0007669"/>
    <property type="project" value="UniProtKB-KW"/>
</dbReference>
<evidence type="ECO:0000256" key="1">
    <source>
        <dbReference type="ARBA" id="ARBA00004604"/>
    </source>
</evidence>
<feature type="compositionally biased region" description="Basic and acidic residues" evidence="13">
    <location>
        <begin position="346"/>
        <end position="355"/>
    </location>
</feature>
<keyword evidence="6" id="KW-0489">Methyltransferase</keyword>
<keyword evidence="8" id="KW-0949">S-adenosyl-L-methionine</keyword>
<organism evidence="14">
    <name type="scientific">Magallana gigas</name>
    <name type="common">Pacific oyster</name>
    <name type="synonym">Crassostrea gigas</name>
    <dbReference type="NCBI Taxonomy" id="29159"/>
    <lineage>
        <taxon>Eukaryota</taxon>
        <taxon>Metazoa</taxon>
        <taxon>Spiralia</taxon>
        <taxon>Lophotrochozoa</taxon>
        <taxon>Mollusca</taxon>
        <taxon>Bivalvia</taxon>
        <taxon>Autobranchia</taxon>
        <taxon>Pteriomorphia</taxon>
        <taxon>Ostreida</taxon>
        <taxon>Ostreoidea</taxon>
        <taxon>Ostreidae</taxon>
        <taxon>Magallana</taxon>
    </lineage>
</organism>
<evidence type="ECO:0000256" key="11">
    <source>
        <dbReference type="ARBA" id="ARBA00023163"/>
    </source>
</evidence>
<keyword evidence="12" id="KW-0539">Nucleus</keyword>
<dbReference type="InterPro" id="IPR002052">
    <property type="entry name" value="DNA_methylase_N6_adenine_CS"/>
</dbReference>
<evidence type="ECO:0000256" key="3">
    <source>
        <dbReference type="ARBA" id="ARBA00020203"/>
    </source>
</evidence>
<keyword evidence="11" id="KW-0804">Transcription</keyword>
<dbReference type="InterPro" id="IPR042036">
    <property type="entry name" value="RRP8_N"/>
</dbReference>
<evidence type="ECO:0000256" key="8">
    <source>
        <dbReference type="ARBA" id="ARBA00022691"/>
    </source>
</evidence>
<feature type="region of interest" description="Disordered" evidence="13">
    <location>
        <begin position="144"/>
        <end position="355"/>
    </location>
</feature>
<feature type="region of interest" description="Disordered" evidence="13">
    <location>
        <begin position="392"/>
        <end position="469"/>
    </location>
</feature>
<dbReference type="GO" id="GO:0000183">
    <property type="term" value="P:rDNA heterochromatin formation"/>
    <property type="evidence" value="ECO:0007669"/>
    <property type="project" value="TreeGrafter"/>
</dbReference>
<evidence type="ECO:0000256" key="5">
    <source>
        <dbReference type="ARBA" id="ARBA00022552"/>
    </source>
</evidence>
<dbReference type="GO" id="GO:0042149">
    <property type="term" value="P:cellular response to glucose starvation"/>
    <property type="evidence" value="ECO:0007669"/>
    <property type="project" value="TreeGrafter"/>
</dbReference>
<dbReference type="CDD" id="cd02440">
    <property type="entry name" value="AdoMet_MTases"/>
    <property type="match status" value="2"/>
</dbReference>
<dbReference type="GO" id="GO:0003676">
    <property type="term" value="F:nucleic acid binding"/>
    <property type="evidence" value="ECO:0007669"/>
    <property type="project" value="InterPro"/>
</dbReference>
<dbReference type="FunFam" id="3.40.50.150:FF:000068">
    <property type="entry name" value="Ribosomal RNA-processing protein 8"/>
    <property type="match status" value="1"/>
</dbReference>
<accession>K1R6H2</accession>
<dbReference type="GO" id="GO:0008168">
    <property type="term" value="F:methyltransferase activity"/>
    <property type="evidence" value="ECO:0007669"/>
    <property type="project" value="UniProtKB-KW"/>
</dbReference>
<dbReference type="PANTHER" id="PTHR12787">
    <property type="entry name" value="RIBOSOMAL RNA-PROCESSING PROTEIN 8"/>
    <property type="match status" value="1"/>
</dbReference>
<dbReference type="GO" id="GO:0005730">
    <property type="term" value="C:nucleolus"/>
    <property type="evidence" value="ECO:0007669"/>
    <property type="project" value="UniProtKB-SubCell"/>
</dbReference>
<evidence type="ECO:0000256" key="7">
    <source>
        <dbReference type="ARBA" id="ARBA00022679"/>
    </source>
</evidence>
<comment type="subcellular location">
    <subcellularLocation>
        <location evidence="1">Nucleus</location>
        <location evidence="1">Nucleolus</location>
    </subcellularLocation>
</comment>
<dbReference type="GO" id="GO:0005677">
    <property type="term" value="C:chromatin silencing complex"/>
    <property type="evidence" value="ECO:0007669"/>
    <property type="project" value="TreeGrafter"/>
</dbReference>
<dbReference type="AlphaFoldDB" id="K1R6H2"/>
<dbReference type="InterPro" id="IPR029063">
    <property type="entry name" value="SAM-dependent_MTases_sf"/>
</dbReference>
<dbReference type="GO" id="GO:0046015">
    <property type="term" value="P:regulation of transcription by glucose"/>
    <property type="evidence" value="ECO:0007669"/>
    <property type="project" value="TreeGrafter"/>
</dbReference>
<dbReference type="PROSITE" id="PS00092">
    <property type="entry name" value="N6_MTASE"/>
    <property type="match status" value="1"/>
</dbReference>
<evidence type="ECO:0000256" key="4">
    <source>
        <dbReference type="ARBA" id="ARBA00022491"/>
    </source>
</evidence>
<dbReference type="SUPFAM" id="SSF53335">
    <property type="entry name" value="S-adenosyl-L-methionine-dependent methyltransferases"/>
    <property type="match status" value="2"/>
</dbReference>
<feature type="compositionally biased region" description="Basic and acidic residues" evidence="13">
    <location>
        <begin position="217"/>
        <end position="228"/>
    </location>
</feature>
<dbReference type="PANTHER" id="PTHR12787:SF0">
    <property type="entry name" value="RIBOSOMAL RNA-PROCESSING PROTEIN 8"/>
    <property type="match status" value="1"/>
</dbReference>
<dbReference type="Pfam" id="PF06325">
    <property type="entry name" value="PrmA"/>
    <property type="match status" value="1"/>
</dbReference>
<keyword evidence="10" id="KW-0805">Transcription regulation</keyword>
<evidence type="ECO:0000256" key="10">
    <source>
        <dbReference type="ARBA" id="ARBA00023015"/>
    </source>
</evidence>
<protein>
    <recommendedName>
        <fullName evidence="3">Ribosomal RNA-processing protein 8</fullName>
    </recommendedName>
</protein>
<gene>
    <name evidence="14" type="ORF">CGI_10005981</name>
</gene>
<dbReference type="Gene3D" id="3.40.50.150">
    <property type="entry name" value="Vaccinia Virus protein VP39"/>
    <property type="match status" value="2"/>
</dbReference>
<evidence type="ECO:0000256" key="13">
    <source>
        <dbReference type="SAM" id="MobiDB-lite"/>
    </source>
</evidence>
<keyword evidence="4" id="KW-0678">Repressor</keyword>
<evidence type="ECO:0000256" key="12">
    <source>
        <dbReference type="ARBA" id="ARBA00023242"/>
    </source>
</evidence>
<feature type="compositionally biased region" description="Basic and acidic residues" evidence="13">
    <location>
        <begin position="417"/>
        <end position="449"/>
    </location>
</feature>
<dbReference type="FunFam" id="1.10.10.2150:FF:000001">
    <property type="entry name" value="Ribosomal RNA-processing protein 8"/>
    <property type="match status" value="1"/>
</dbReference>
<dbReference type="GO" id="GO:0006364">
    <property type="term" value="P:rRNA processing"/>
    <property type="evidence" value="ECO:0007669"/>
    <property type="project" value="UniProtKB-KW"/>
</dbReference>
<feature type="compositionally biased region" description="Basic and acidic residues" evidence="13">
    <location>
        <begin position="457"/>
        <end position="469"/>
    </location>
</feature>
<feature type="compositionally biased region" description="Basic residues" evidence="13">
    <location>
        <begin position="232"/>
        <end position="244"/>
    </location>
</feature>
<dbReference type="GO" id="GO:0033553">
    <property type="term" value="C:rDNA heterochromatin"/>
    <property type="evidence" value="ECO:0007669"/>
    <property type="project" value="TreeGrafter"/>
</dbReference>
<proteinExistence type="inferred from homology"/>
<evidence type="ECO:0000313" key="14">
    <source>
        <dbReference type="EMBL" id="EKC29551.1"/>
    </source>
</evidence>